<dbReference type="Proteomes" id="UP001164743">
    <property type="component" value="Chromosome 14A"/>
</dbReference>
<dbReference type="InterPro" id="IPR015943">
    <property type="entry name" value="WD40/YVTN_repeat-like_dom_sf"/>
</dbReference>
<evidence type="ECO:0000313" key="3">
    <source>
        <dbReference type="Proteomes" id="UP001164743"/>
    </source>
</evidence>
<keyword evidence="3" id="KW-1185">Reference proteome</keyword>
<evidence type="ECO:0000313" key="2">
    <source>
        <dbReference type="EMBL" id="WAQ91348.1"/>
    </source>
</evidence>
<evidence type="ECO:0008006" key="4">
    <source>
        <dbReference type="Google" id="ProtNLM"/>
    </source>
</evidence>
<evidence type="ECO:0000256" key="1">
    <source>
        <dbReference type="SAM" id="MobiDB-lite"/>
    </source>
</evidence>
<feature type="compositionally biased region" description="Low complexity" evidence="1">
    <location>
        <begin position="20"/>
        <end position="43"/>
    </location>
</feature>
<sequence length="179" mass="19493">MVIRVTSYEAATWSPRLDNASAPQSQSTSPRTPPTTGETTTVTASSPTLAIHHNKHPDPCLPVLAIQAHPSHPHLLITSLYDGTIQELYFKRQQSTEIANCQVLFPADAILFSAFDFANHGRELWASDTAGGLVHCNLCQPKSSARCWTASKKKIGCLSICPHFGDRLAVTAGLNQEMR</sequence>
<organism evidence="2 3">
    <name type="scientific">Puccinia triticina</name>
    <dbReference type="NCBI Taxonomy" id="208348"/>
    <lineage>
        <taxon>Eukaryota</taxon>
        <taxon>Fungi</taxon>
        <taxon>Dikarya</taxon>
        <taxon>Basidiomycota</taxon>
        <taxon>Pucciniomycotina</taxon>
        <taxon>Pucciniomycetes</taxon>
        <taxon>Pucciniales</taxon>
        <taxon>Pucciniaceae</taxon>
        <taxon>Puccinia</taxon>
    </lineage>
</organism>
<accession>A0ABY7D430</accession>
<dbReference type="SUPFAM" id="SSF75011">
    <property type="entry name" value="3-carboxy-cis,cis-mucoante lactonizing enzyme"/>
    <property type="match status" value="1"/>
</dbReference>
<dbReference type="Gene3D" id="2.130.10.10">
    <property type="entry name" value="YVTN repeat-like/Quinoprotein amine dehydrogenase"/>
    <property type="match status" value="1"/>
</dbReference>
<gene>
    <name evidence="2" type="ORF">PtA15_14A231</name>
</gene>
<dbReference type="GeneID" id="77803821"/>
<reference evidence="2" key="1">
    <citation type="submission" date="2022-10" db="EMBL/GenBank/DDBJ databases">
        <title>Puccinia triticina Genome sequencing and assembly.</title>
        <authorList>
            <person name="Li C."/>
        </authorList>
    </citation>
    <scope>NUCLEOTIDE SEQUENCE</scope>
    <source>
        <strain evidence="2">Pt15</strain>
    </source>
</reference>
<feature type="region of interest" description="Disordered" evidence="1">
    <location>
        <begin position="16"/>
        <end position="43"/>
    </location>
</feature>
<protein>
    <recommendedName>
        <fullName evidence="4">Anaphase-promoting complex subunit 4 WD40 domain-containing protein</fullName>
    </recommendedName>
</protein>
<dbReference type="RefSeq" id="XP_053026903.1">
    <property type="nucleotide sequence ID" value="XM_053162926.1"/>
</dbReference>
<proteinExistence type="predicted"/>
<name>A0ABY7D430_9BASI</name>
<dbReference type="EMBL" id="CP110434">
    <property type="protein sequence ID" value="WAQ91348.1"/>
    <property type="molecule type" value="Genomic_DNA"/>
</dbReference>